<dbReference type="PANTHER" id="PTHR39166:SF1">
    <property type="entry name" value="BLL1166 PROTEIN"/>
    <property type="match status" value="1"/>
</dbReference>
<dbReference type="PANTHER" id="PTHR39166">
    <property type="entry name" value="BLL1166 PROTEIN"/>
    <property type="match status" value="1"/>
</dbReference>
<reference evidence="1" key="1">
    <citation type="journal article" date="2015" name="BMC Genomics">
        <title>Genome mining reveals unlocked bioactive potential of marine Gram-negative bacteria.</title>
        <authorList>
            <person name="Machado H."/>
            <person name="Sonnenschein E.C."/>
            <person name="Melchiorsen J."/>
            <person name="Gram L."/>
        </authorList>
    </citation>
    <scope>NUCLEOTIDE SEQUENCE</scope>
    <source>
        <strain evidence="1">S2052</strain>
    </source>
</reference>
<dbReference type="Pfam" id="PF06042">
    <property type="entry name" value="NTP_transf_6"/>
    <property type="match status" value="1"/>
</dbReference>
<name>A0A837GE48_9VIBR</name>
<proteinExistence type="predicted"/>
<organism evidence="1">
    <name type="scientific">Vibrio coralliilyticus</name>
    <dbReference type="NCBI Taxonomy" id="190893"/>
    <lineage>
        <taxon>Bacteria</taxon>
        <taxon>Pseudomonadati</taxon>
        <taxon>Pseudomonadota</taxon>
        <taxon>Gammaproteobacteria</taxon>
        <taxon>Vibrionales</taxon>
        <taxon>Vibrionaceae</taxon>
        <taxon>Vibrio</taxon>
    </lineage>
</organism>
<dbReference type="RefSeq" id="WP_045984735.1">
    <property type="nucleotide sequence ID" value="NZ_CP063051.1"/>
</dbReference>
<dbReference type="InterPro" id="IPR009267">
    <property type="entry name" value="NTP_transf_6"/>
</dbReference>
<dbReference type="AlphaFoldDB" id="A0A837GE48"/>
<gene>
    <name evidence="1" type="ORF">TW71_01425</name>
</gene>
<evidence type="ECO:0000313" key="1">
    <source>
        <dbReference type="EMBL" id="KJY77721.1"/>
    </source>
</evidence>
<protein>
    <submittedName>
        <fullName evidence="1">Nitrate reductase</fullName>
    </submittedName>
</protein>
<accession>A0A837GE48</accession>
<comment type="caution">
    <text evidence="1">The sequence shown here is derived from an EMBL/GenBank/DDBJ whole genome shotgun (WGS) entry which is preliminary data.</text>
</comment>
<dbReference type="EMBL" id="JXXR01000001">
    <property type="protein sequence ID" value="KJY77721.1"/>
    <property type="molecule type" value="Genomic_DNA"/>
</dbReference>
<sequence>MENYSDKIIQWIEKDSFRMRALACVAESEIPHAFLAAGFVRNLVWDALHHKETPTPLNDLDVIYFDLNESDPERYKAYELELQELMPDANWQVRNQAMMHERNGDRAYTDLIDAMSFWPEKETAVAIRQLARGEYQCLSSFGFDSLFELKVSHNPRRDITIFKRRLQSKNWLTIWPNLIVDITNTKNQ</sequence>